<accession>A0ABY8TQH1</accession>
<gene>
    <name evidence="2" type="ORF">OEZ85_010724</name>
</gene>
<name>A0ABY8TQH1_TETOB</name>
<evidence type="ECO:0000256" key="1">
    <source>
        <dbReference type="SAM" id="MobiDB-lite"/>
    </source>
</evidence>
<keyword evidence="3" id="KW-1185">Reference proteome</keyword>
<feature type="region of interest" description="Disordered" evidence="1">
    <location>
        <begin position="386"/>
        <end position="408"/>
    </location>
</feature>
<organism evidence="2 3">
    <name type="scientific">Tetradesmus obliquus</name>
    <name type="common">Green alga</name>
    <name type="synonym">Acutodesmus obliquus</name>
    <dbReference type="NCBI Taxonomy" id="3088"/>
    <lineage>
        <taxon>Eukaryota</taxon>
        <taxon>Viridiplantae</taxon>
        <taxon>Chlorophyta</taxon>
        <taxon>core chlorophytes</taxon>
        <taxon>Chlorophyceae</taxon>
        <taxon>CS clade</taxon>
        <taxon>Sphaeropleales</taxon>
        <taxon>Scenedesmaceae</taxon>
        <taxon>Tetradesmus</taxon>
    </lineage>
</organism>
<feature type="compositionally biased region" description="Polar residues" evidence="1">
    <location>
        <begin position="674"/>
        <end position="683"/>
    </location>
</feature>
<protein>
    <submittedName>
        <fullName evidence="2">Uncharacterized protein</fullName>
    </submittedName>
</protein>
<feature type="compositionally biased region" description="Low complexity" evidence="1">
    <location>
        <begin position="391"/>
        <end position="408"/>
    </location>
</feature>
<evidence type="ECO:0000313" key="2">
    <source>
        <dbReference type="EMBL" id="WIA10536.1"/>
    </source>
</evidence>
<feature type="compositionally biased region" description="Low complexity" evidence="1">
    <location>
        <begin position="81"/>
        <end position="91"/>
    </location>
</feature>
<reference evidence="2 3" key="1">
    <citation type="submission" date="2023-05" db="EMBL/GenBank/DDBJ databases">
        <title>A 100% complete, gapless, phased diploid assembly of the Scenedesmus obliquus UTEX 3031 genome.</title>
        <authorList>
            <person name="Biondi T.C."/>
            <person name="Hanschen E.R."/>
            <person name="Kwon T."/>
            <person name="Eng W."/>
            <person name="Kruse C.P.S."/>
            <person name="Koehler S.I."/>
            <person name="Kunde Y."/>
            <person name="Gleasner C.D."/>
            <person name="You Mak K.T."/>
            <person name="Polle J."/>
            <person name="Hovde B.T."/>
            <person name="Starkenburg S.R."/>
        </authorList>
    </citation>
    <scope>NUCLEOTIDE SEQUENCE [LARGE SCALE GENOMIC DNA]</scope>
    <source>
        <strain evidence="2 3">DOE0152z</strain>
    </source>
</reference>
<feature type="region of interest" description="Disordered" evidence="1">
    <location>
        <begin position="630"/>
        <end position="683"/>
    </location>
</feature>
<proteinExistence type="predicted"/>
<sequence length="683" mass="70571">MGFFEGGSSSNSPGRTSRLTVAANTACMVANMCTSARGPPKKLSHEDEKAGALLSRVSVLTSRPVVDVYRPDRSPAPPARPTSSAAHARSSFSEGVTPLVPAAASINAAAAGSSRDPTPRNGADAAAVFGGAAGQQQQQLAGGAQQDVKAAFMKWLQVEMPQALSSVQSSAACSPRPDAAGAAGPGGLFAMQGEVLQGLTSMADLGSTTTEDTEEAEWLQQQRQAQQLHEFLSAPDEEVVQELAGAVTDLLGGRLPAHSPPSVLRSSMQRKAALDLQTEQLQPRPGVQSAPHVTWREEPHAQEAAAAAAAASHGGWHGLIVDCSGAGDEALGSEQLHDEDAQASLLLQRPITGYAFPNHGTLAGKQYIPELRGMFSTAVADSLRRSKQHTATCSPAHASSSAAGASSSSAGAQAGQAAKAVAAATASGVSAVEVPADVPRPVTVLDVSGEVMARPVQVLVKGRPDSTLPDKLFNFHSPDPPADPNLCMHVFEHCDGAQFCADLYGHYLLPNGKLAHIFLPPAAAKQGHCVSVPPPPATPWAAADWLPQDGLPAAPAAEVLAGWMQPGSAVLQLPLLRALNWVPVPQAPPQPAVCSLSATRDAATGALQLHPTPLRLKAVVEVTLEQREYRKPLPSKTGKRRTVSTIGAVQQQQTAAPPKPAALPRPTSAAGSRAATQQRPAAA</sequence>
<dbReference type="EMBL" id="CP126209">
    <property type="protein sequence ID" value="WIA10536.1"/>
    <property type="molecule type" value="Genomic_DNA"/>
</dbReference>
<dbReference type="Proteomes" id="UP001244341">
    <property type="component" value="Chromosome 2b"/>
</dbReference>
<evidence type="ECO:0000313" key="3">
    <source>
        <dbReference type="Proteomes" id="UP001244341"/>
    </source>
</evidence>
<feature type="region of interest" description="Disordered" evidence="1">
    <location>
        <begin position="68"/>
        <end position="92"/>
    </location>
</feature>